<dbReference type="OMA" id="ACTERTQ"/>
<dbReference type="GO" id="GO:0046872">
    <property type="term" value="F:metal ion binding"/>
    <property type="evidence" value="ECO:0007669"/>
    <property type="project" value="UniProtKB-KW"/>
</dbReference>
<keyword evidence="17" id="KW-0175">Coiled coil</keyword>
<dbReference type="Pfam" id="PF03226">
    <property type="entry name" value="Yippee-Mis18"/>
    <property type="match status" value="1"/>
</dbReference>
<dbReference type="GO" id="GO:0030674">
    <property type="term" value="F:protein-macromolecule adaptor activity"/>
    <property type="evidence" value="ECO:0007669"/>
    <property type="project" value="Ensembl"/>
</dbReference>
<evidence type="ECO:0000256" key="7">
    <source>
        <dbReference type="ARBA" id="ARBA00022618"/>
    </source>
</evidence>
<evidence type="ECO:0000256" key="4">
    <source>
        <dbReference type="ARBA" id="ARBA00022454"/>
    </source>
</evidence>
<comment type="subunit">
    <text evidence="16">Homodimer, and heterodimer with OIP5/MIS18B. Identified in a complex containing MIS18A, OIP5/MIS18B, MIS18BP1, RBBP7 and RBBP4.</text>
</comment>
<sequence length="243" mass="27622">MPGSPFCGRECFSTSCACNHKDKRKDFSLLGRRPLEDSDRHQLQQKWMSMWSSASGDALMAETAKAQSVAEEVAEAEGPLVFLCSGCRRPLGDSLGWVVGPEDTNYIMLRCVSCNVSVDKEEKLSKWKNEYGCIVQTLYCTGCSRYLGYLYTCTPKDLDYKRNLFCLSVDAIESYTLGSSENQIVPEDKELLHLESRVEMEKSLKQMEDVLKALQTKLWEVESKLSFTNCNNRTQFRVHRSDS</sequence>
<comment type="subcellular location">
    <subcellularLocation>
        <location evidence="3">Chromosome</location>
        <location evidence="3">Centromere</location>
    </subcellularLocation>
    <subcellularLocation>
        <location evidence="2">Nucleus</location>
    </subcellularLocation>
</comment>
<dbReference type="GO" id="GO:0007059">
    <property type="term" value="P:chromosome segregation"/>
    <property type="evidence" value="ECO:0007669"/>
    <property type="project" value="Ensembl"/>
</dbReference>
<keyword evidence="11" id="KW-0832">Ubl conjugation</keyword>
<dbReference type="FunCoup" id="H0W064">
    <property type="interactions" value="2222"/>
</dbReference>
<evidence type="ECO:0000256" key="9">
    <source>
        <dbReference type="ARBA" id="ARBA00022776"/>
    </source>
</evidence>
<reference evidence="19" key="3">
    <citation type="submission" date="2025-09" db="UniProtKB">
        <authorList>
            <consortium name="Ensembl"/>
        </authorList>
    </citation>
    <scope>IDENTIFICATION</scope>
    <source>
        <strain evidence="19">2N</strain>
    </source>
</reference>
<evidence type="ECO:0000256" key="14">
    <source>
        <dbReference type="ARBA" id="ARBA00023328"/>
    </source>
</evidence>
<dbReference type="GeneTree" id="ENSGT00940000154267"/>
<dbReference type="PANTHER" id="PTHR16431:SF2">
    <property type="entry name" value="PROTEIN MIS18-ALPHA"/>
    <property type="match status" value="1"/>
</dbReference>
<reference evidence="20" key="1">
    <citation type="journal article" date="2011" name="Nature">
        <title>A high-resolution map of human evolutionary constraint using 29 mammals.</title>
        <authorList>
            <person name="Lindblad-Toh K."/>
            <person name="Garber M."/>
            <person name="Zuk O."/>
            <person name="Lin M.F."/>
            <person name="Parker B.J."/>
            <person name="Washietl S."/>
            <person name="Kheradpour P."/>
            <person name="Ernst J."/>
            <person name="Jordan G."/>
            <person name="Mauceli E."/>
            <person name="Ward L.D."/>
            <person name="Lowe C.B."/>
            <person name="Holloway A.K."/>
            <person name="Clamp M."/>
            <person name="Gnerre S."/>
            <person name="Alfoldi J."/>
            <person name="Beal K."/>
            <person name="Chang J."/>
            <person name="Clawson H."/>
            <person name="Cuff J."/>
            <person name="Di Palma F."/>
            <person name="Fitzgerald S."/>
            <person name="Flicek P."/>
            <person name="Guttman M."/>
            <person name="Hubisz M.J."/>
            <person name="Jaffe D.B."/>
            <person name="Jungreis I."/>
            <person name="Kent W.J."/>
            <person name="Kostka D."/>
            <person name="Lara M."/>
            <person name="Martins A.L."/>
            <person name="Massingham T."/>
            <person name="Moltke I."/>
            <person name="Raney B.J."/>
            <person name="Rasmussen M.D."/>
            <person name="Robinson J."/>
            <person name="Stark A."/>
            <person name="Vilella A.J."/>
            <person name="Wen J."/>
            <person name="Xie X."/>
            <person name="Zody M.C."/>
            <person name="Baldwin J."/>
            <person name="Bloom T."/>
            <person name="Chin C.W."/>
            <person name="Heiman D."/>
            <person name="Nicol R."/>
            <person name="Nusbaum C."/>
            <person name="Young S."/>
            <person name="Wilkinson J."/>
            <person name="Worley K.C."/>
            <person name="Kovar C.L."/>
            <person name="Muzny D.M."/>
            <person name="Gibbs R.A."/>
            <person name="Cree A."/>
            <person name="Dihn H.H."/>
            <person name="Fowler G."/>
            <person name="Jhangiani S."/>
            <person name="Joshi V."/>
            <person name="Lee S."/>
            <person name="Lewis L.R."/>
            <person name="Nazareth L.V."/>
            <person name="Okwuonu G."/>
            <person name="Santibanez J."/>
            <person name="Warren W.C."/>
            <person name="Mardis E.R."/>
            <person name="Weinstock G.M."/>
            <person name="Wilson R.K."/>
            <person name="Delehaunty K."/>
            <person name="Dooling D."/>
            <person name="Fronik C."/>
            <person name="Fulton L."/>
            <person name="Fulton B."/>
            <person name="Graves T."/>
            <person name="Minx P."/>
            <person name="Sodergren E."/>
            <person name="Birney E."/>
            <person name="Margulies E.H."/>
            <person name="Herrero J."/>
            <person name="Green E.D."/>
            <person name="Haussler D."/>
            <person name="Siepel A."/>
            <person name="Goldman N."/>
            <person name="Pollard K.S."/>
            <person name="Pedersen J.S."/>
            <person name="Lander E.S."/>
            <person name="Kellis M."/>
        </authorList>
    </citation>
    <scope>NUCLEOTIDE SEQUENCE [LARGE SCALE GENOMIC DNA]</scope>
    <source>
        <strain evidence="20">2N</strain>
    </source>
</reference>
<keyword evidence="5" id="KW-1017">Isopeptide bond</keyword>
<dbReference type="GO" id="GO:0140462">
    <property type="term" value="P:pericentric heterochromatin organization"/>
    <property type="evidence" value="ECO:0007669"/>
    <property type="project" value="Ensembl"/>
</dbReference>
<dbReference type="HOGENOM" id="CLU_101031_0_0_1"/>
<dbReference type="GO" id="GO:0098654">
    <property type="term" value="C:CENP-A recruiting complex"/>
    <property type="evidence" value="ECO:0007669"/>
    <property type="project" value="Ensembl"/>
</dbReference>
<evidence type="ECO:0000256" key="15">
    <source>
        <dbReference type="ARBA" id="ARBA00039650"/>
    </source>
</evidence>
<evidence type="ECO:0000259" key="18">
    <source>
        <dbReference type="PROSITE" id="PS51793"/>
    </source>
</evidence>
<dbReference type="GO" id="GO:0000775">
    <property type="term" value="C:chromosome, centromeric region"/>
    <property type="evidence" value="ECO:0007669"/>
    <property type="project" value="UniProtKB-SubCell"/>
</dbReference>
<evidence type="ECO:0000256" key="5">
    <source>
        <dbReference type="ARBA" id="ARBA00022499"/>
    </source>
</evidence>
<keyword evidence="12" id="KW-0539">Nucleus</keyword>
<feature type="coiled-coil region" evidence="17">
    <location>
        <begin position="197"/>
        <end position="224"/>
    </location>
</feature>
<gene>
    <name evidence="19" type="primary">MIS18A</name>
</gene>
<evidence type="ECO:0000256" key="12">
    <source>
        <dbReference type="ARBA" id="ARBA00023242"/>
    </source>
</evidence>
<dbReference type="GO" id="GO:0042802">
    <property type="term" value="F:identical protein binding"/>
    <property type="evidence" value="ECO:0007669"/>
    <property type="project" value="Ensembl"/>
</dbReference>
<keyword evidence="7" id="KW-0132">Cell division</keyword>
<evidence type="ECO:0000256" key="11">
    <source>
        <dbReference type="ARBA" id="ARBA00022843"/>
    </source>
</evidence>
<feature type="domain" description="Mis18" evidence="18">
    <location>
        <begin position="79"/>
        <end position="177"/>
    </location>
</feature>
<accession>H0W064</accession>
<evidence type="ECO:0000256" key="8">
    <source>
        <dbReference type="ARBA" id="ARBA00022723"/>
    </source>
</evidence>
<evidence type="ECO:0000256" key="13">
    <source>
        <dbReference type="ARBA" id="ARBA00023306"/>
    </source>
</evidence>
<protein>
    <recommendedName>
        <fullName evidence="15">Protein Mis18-alpha</fullName>
    </recommendedName>
</protein>
<dbReference type="GO" id="GO:0034080">
    <property type="term" value="P:CENP-A containing chromatin assembly"/>
    <property type="evidence" value="ECO:0007669"/>
    <property type="project" value="Ensembl"/>
</dbReference>
<dbReference type="InterPro" id="IPR034752">
    <property type="entry name" value="Mis18"/>
</dbReference>
<keyword evidence="9" id="KW-0498">Mitosis</keyword>
<dbReference type="AlphaFoldDB" id="H0W064"/>
<comment type="function">
    <text evidence="1">Required for recruitment of CENPA to centromeres and normal chromosome segregation during mitosis.</text>
</comment>
<dbReference type="EMBL" id="AAKN02041940">
    <property type="status" value="NOT_ANNOTATED_CDS"/>
    <property type="molecule type" value="Genomic_DNA"/>
</dbReference>
<keyword evidence="20" id="KW-1185">Reference proteome</keyword>
<dbReference type="InParanoid" id="H0W064"/>
<dbReference type="Bgee" id="ENSCPOG00000027258">
    <property type="expression patterns" value="Expressed in zone of skin and 6 other cell types or tissues"/>
</dbReference>
<keyword evidence="6" id="KW-0597">Phosphoprotein</keyword>
<keyword evidence="8" id="KW-0479">Metal-binding</keyword>
<dbReference type="Ensembl" id="ENSCPOT00000021869.2">
    <property type="protein sequence ID" value="ENSCPOP00000016348.2"/>
    <property type="gene ID" value="ENSCPOG00000027258.2"/>
</dbReference>
<evidence type="ECO:0000256" key="1">
    <source>
        <dbReference type="ARBA" id="ARBA00003694"/>
    </source>
</evidence>
<keyword evidence="4" id="KW-0158">Chromosome</keyword>
<dbReference type="eggNOG" id="ENOG502S3DZ">
    <property type="taxonomic scope" value="Eukaryota"/>
</dbReference>
<dbReference type="PROSITE" id="PS51793">
    <property type="entry name" value="MIS18"/>
    <property type="match status" value="1"/>
</dbReference>
<dbReference type="GO" id="GO:0005654">
    <property type="term" value="C:nucleoplasm"/>
    <property type="evidence" value="ECO:0007669"/>
    <property type="project" value="Ensembl"/>
</dbReference>
<dbReference type="GO" id="GO:0051301">
    <property type="term" value="P:cell division"/>
    <property type="evidence" value="ECO:0007669"/>
    <property type="project" value="UniProtKB-KW"/>
</dbReference>
<dbReference type="InterPro" id="IPR004910">
    <property type="entry name" value="Yippee/Mis18/Cereblon"/>
</dbReference>
<evidence type="ECO:0000256" key="10">
    <source>
        <dbReference type="ARBA" id="ARBA00022833"/>
    </source>
</evidence>
<keyword evidence="10" id="KW-0862">Zinc</keyword>
<evidence type="ECO:0000256" key="2">
    <source>
        <dbReference type="ARBA" id="ARBA00004123"/>
    </source>
</evidence>
<dbReference type="Proteomes" id="UP000005447">
    <property type="component" value="Unassembled WGS sequence"/>
</dbReference>
<name>H0W064_CAVPO</name>
<reference evidence="19" key="2">
    <citation type="submission" date="2025-08" db="UniProtKB">
        <authorList>
            <consortium name="Ensembl"/>
        </authorList>
    </citation>
    <scope>IDENTIFICATION</scope>
    <source>
        <strain evidence="19">2N</strain>
    </source>
</reference>
<dbReference type="GO" id="GO:0071459">
    <property type="term" value="P:protein localization to chromosome, centromeric region"/>
    <property type="evidence" value="ECO:0007669"/>
    <property type="project" value="Ensembl"/>
</dbReference>
<proteinExistence type="predicted"/>
<keyword evidence="14" id="KW-0137">Centromere</keyword>
<evidence type="ECO:0000256" key="16">
    <source>
        <dbReference type="ARBA" id="ARBA00046705"/>
    </source>
</evidence>
<dbReference type="GO" id="GO:0005829">
    <property type="term" value="C:cytosol"/>
    <property type="evidence" value="ECO:0007669"/>
    <property type="project" value="Ensembl"/>
</dbReference>
<evidence type="ECO:0000256" key="3">
    <source>
        <dbReference type="ARBA" id="ARBA00004584"/>
    </source>
</evidence>
<organism evidence="19 20">
    <name type="scientific">Cavia porcellus</name>
    <name type="common">Guinea pig</name>
    <dbReference type="NCBI Taxonomy" id="10141"/>
    <lineage>
        <taxon>Eukaryota</taxon>
        <taxon>Metazoa</taxon>
        <taxon>Chordata</taxon>
        <taxon>Craniata</taxon>
        <taxon>Vertebrata</taxon>
        <taxon>Euteleostomi</taxon>
        <taxon>Mammalia</taxon>
        <taxon>Eutheria</taxon>
        <taxon>Euarchontoglires</taxon>
        <taxon>Glires</taxon>
        <taxon>Rodentia</taxon>
        <taxon>Hystricomorpha</taxon>
        <taxon>Caviidae</taxon>
        <taxon>Cavia</taxon>
    </lineage>
</organism>
<dbReference type="STRING" id="10141.ENSCPOP00000016348"/>
<evidence type="ECO:0000313" key="20">
    <source>
        <dbReference type="Proteomes" id="UP000005447"/>
    </source>
</evidence>
<dbReference type="PANTHER" id="PTHR16431">
    <property type="entry name" value="NEUROGENIC PROTEIN MASTERMIND"/>
    <property type="match status" value="1"/>
</dbReference>
<evidence type="ECO:0000256" key="6">
    <source>
        <dbReference type="ARBA" id="ARBA00022553"/>
    </source>
</evidence>
<dbReference type="GO" id="GO:0000785">
    <property type="term" value="C:chromatin"/>
    <property type="evidence" value="ECO:0007669"/>
    <property type="project" value="TreeGrafter"/>
</dbReference>
<evidence type="ECO:0000313" key="19">
    <source>
        <dbReference type="Ensembl" id="ENSCPOP00000016348.2"/>
    </source>
</evidence>
<evidence type="ECO:0000256" key="17">
    <source>
        <dbReference type="SAM" id="Coils"/>
    </source>
</evidence>
<dbReference type="VEuPathDB" id="HostDB:ENSCPOG00000027258"/>
<keyword evidence="13" id="KW-0131">Cell cycle</keyword>